<evidence type="ECO:0000256" key="4">
    <source>
        <dbReference type="ARBA" id="ARBA00022759"/>
    </source>
</evidence>
<protein>
    <submittedName>
        <fullName evidence="8">cDNA clone:J013126H19, full insert sequence</fullName>
    </submittedName>
    <submittedName>
        <fullName evidence="9">cDNA clone:J033147E20, full insert sequence</fullName>
    </submittedName>
</protein>
<evidence type="ECO:0000313" key="8">
    <source>
        <dbReference type="EMBL" id="BAG90661.1"/>
    </source>
</evidence>
<dbReference type="Gene3D" id="1.10.340.70">
    <property type="match status" value="1"/>
</dbReference>
<dbReference type="PANTHER" id="PTHR37984">
    <property type="entry name" value="PROTEIN CBG26694"/>
    <property type="match status" value="1"/>
</dbReference>
<keyword evidence="2" id="KW-0548">Nucleotidyltransferase</keyword>
<organism evidence="8">
    <name type="scientific">Oryza sativa subsp. japonica</name>
    <name type="common">Rice</name>
    <dbReference type="NCBI Taxonomy" id="39947"/>
    <lineage>
        <taxon>Eukaryota</taxon>
        <taxon>Viridiplantae</taxon>
        <taxon>Streptophyta</taxon>
        <taxon>Embryophyta</taxon>
        <taxon>Tracheophyta</taxon>
        <taxon>Spermatophyta</taxon>
        <taxon>Magnoliopsida</taxon>
        <taxon>Liliopsida</taxon>
        <taxon>Poales</taxon>
        <taxon>Poaceae</taxon>
        <taxon>BOP clade</taxon>
        <taxon>Oryzoideae</taxon>
        <taxon>Oryzeae</taxon>
        <taxon>Oryzinae</taxon>
        <taxon>Oryza</taxon>
        <taxon>Oryza sativa</taxon>
    </lineage>
</organism>
<dbReference type="InterPro" id="IPR012337">
    <property type="entry name" value="RNaseH-like_sf"/>
</dbReference>
<dbReference type="GO" id="GO:0003964">
    <property type="term" value="F:RNA-directed DNA polymerase activity"/>
    <property type="evidence" value="ECO:0007669"/>
    <property type="project" value="UniProtKB-KW"/>
</dbReference>
<dbReference type="GO" id="GO:0003676">
    <property type="term" value="F:nucleic acid binding"/>
    <property type="evidence" value="ECO:0007669"/>
    <property type="project" value="InterPro"/>
</dbReference>
<dbReference type="PROSITE" id="PS50994">
    <property type="entry name" value="INTEGRASE"/>
    <property type="match status" value="1"/>
</dbReference>
<accession>B7EE64</accession>
<keyword evidence="4" id="KW-0255">Endonuclease</keyword>
<dbReference type="GO" id="GO:0015074">
    <property type="term" value="P:DNA integration"/>
    <property type="evidence" value="ECO:0007669"/>
    <property type="project" value="InterPro"/>
</dbReference>
<proteinExistence type="evidence at transcript level"/>
<dbReference type="GO" id="GO:0004519">
    <property type="term" value="F:endonuclease activity"/>
    <property type="evidence" value="ECO:0007669"/>
    <property type="project" value="UniProtKB-KW"/>
</dbReference>
<evidence type="ECO:0000256" key="1">
    <source>
        <dbReference type="ARBA" id="ARBA00022679"/>
    </source>
</evidence>
<keyword evidence="1" id="KW-0808">Transferase</keyword>
<evidence type="ECO:0000259" key="7">
    <source>
        <dbReference type="PROSITE" id="PS50994"/>
    </source>
</evidence>
<dbReference type="EMBL" id="AK067911">
    <property type="protein sequence ID" value="BAG90661.1"/>
    <property type="molecule type" value="mRNA"/>
</dbReference>
<reference evidence="8" key="1">
    <citation type="journal article" date="2003" name="Science">
        <title>Collection, Mapping, and Annotation of Over 28,000 cDNA Clones from japonica Rice.</title>
        <authorList>
            <person name="Kikuchi S."/>
            <person name="Satoh K."/>
            <person name="Nagata T."/>
            <person name="Kawagashira N."/>
            <person name="Doi K."/>
            <person name="Kishimoto N."/>
            <person name="Yazaki J."/>
            <person name="Ishikawa M."/>
            <person name="Yamada H."/>
            <person name="Ooka H."/>
            <person name="Hotta I."/>
            <person name="Kojima K."/>
            <person name="Namiki T."/>
            <person name="Ohneda E."/>
            <person name="Yahagi W."/>
            <person name="Suzuki K."/>
            <person name="Li C."/>
            <person name="Ohtsuki K."/>
            <person name="Shishiki T."/>
            <person name="Otomo Y."/>
            <person name="Murakami K."/>
            <person name="Iida Y."/>
            <person name="Sugano S."/>
            <person name="Fujimura T."/>
            <person name="Suzuki Y."/>
            <person name="Tsunoda Y."/>
            <person name="Kurosaki T."/>
            <person name="Kodama T."/>
            <person name="Masuda H."/>
            <person name="Kobayashi M."/>
            <person name="Xie Q."/>
            <person name="Lu M."/>
            <person name="Narikawa R."/>
            <person name="Sugiyama A."/>
            <person name="Mizuno K."/>
            <person name="Yokomizo S."/>
            <person name="Niikura J."/>
            <person name="Ikeda R."/>
            <person name="Ishibiki J."/>
            <person name="Kawamata M."/>
            <person name="Yoshimura A."/>
            <person name="Miura J."/>
            <person name="Kusumegi T."/>
            <person name="Oka M."/>
            <person name="Ryu R."/>
            <person name="Ueda M."/>
            <person name="Matsubara K."/>
            <person name="Kawai J."/>
            <person name="Carninci P."/>
            <person name="Adachi J."/>
            <person name="Aizawa K."/>
            <person name="Arakawa T."/>
            <person name="Fukuda S."/>
            <person name="Hara A."/>
            <person name="Hashidume W."/>
            <person name="Hayatsu N."/>
            <person name="Imotani K."/>
            <person name="Ishii Y."/>
            <person name="Itoh M."/>
            <person name="Kagawa I."/>
            <person name="Kondo S."/>
            <person name="Konno H."/>
            <person name="Miyazaki A."/>
            <person name="Osato N."/>
            <person name="Ota Y."/>
            <person name="Saito R."/>
            <person name="Sasaki D."/>
            <person name="Sato K."/>
            <person name="Shibata K."/>
            <person name="Shinagawa A."/>
            <person name="Shiraki T."/>
            <person name="Yoshino M."/>
            <person name="Hayashizaki Y."/>
        </authorList>
    </citation>
    <scope>NUCLEOTIDE SEQUENCE</scope>
</reference>
<dbReference type="Pfam" id="PF17917">
    <property type="entry name" value="RT_RNaseH"/>
    <property type="match status" value="1"/>
</dbReference>
<dbReference type="InterPro" id="IPR001584">
    <property type="entry name" value="Integrase_cat-core"/>
</dbReference>
<name>B7EE64_ORYSJ</name>
<dbReference type="InterPro" id="IPR036397">
    <property type="entry name" value="RNaseH_sf"/>
</dbReference>
<evidence type="ECO:0000256" key="3">
    <source>
        <dbReference type="ARBA" id="ARBA00022722"/>
    </source>
</evidence>
<dbReference type="InterPro" id="IPR050951">
    <property type="entry name" value="Retrovirus_Pol_polyprotein"/>
</dbReference>
<dbReference type="InterPro" id="IPR041588">
    <property type="entry name" value="Integrase_H2C2"/>
</dbReference>
<evidence type="ECO:0000313" key="9">
    <source>
        <dbReference type="EMBL" id="BAG96273.1"/>
    </source>
</evidence>
<dbReference type="CDD" id="cd09274">
    <property type="entry name" value="RNase_HI_RT_Ty3"/>
    <property type="match status" value="1"/>
</dbReference>
<dbReference type="InterPro" id="IPR041373">
    <property type="entry name" value="RT_RNaseH"/>
</dbReference>
<dbReference type="AlphaFoldDB" id="B7EE64"/>
<sequence>MQDGHPLAFLSKSLGPRNRGLSTYEKECLAILLAVDHWRSYLQFGEFIIRTDQRSLIHLDDQRLVTSWQQRALTKLLGLSYRLVYKKGLENKAADVLSRCRSNEVYQLSTVSSCVPSWLEEVQKGYDSDICTSQLLAKVLLSPSQFPSYSLKNGILYYMRLIWLGANSELQLKILSAFHCSAVGGHSGIQVTYSRVRRLFAWPGLKQAVRQFVSNCSICKQAKAERVRYPGLLQPLPVPEHAWVTVSLDFIEGLPSSAGFDCILVVVDKFSKYAHFLALVHPFTAFDVALAYLNNVYKLYGLPHHIISDRVRIFTSALWTELFQLTDTRLKLSTAYHLQTDGQTERVNQCLETFLRCFVHACPKKWFRWWALAEFWYNTAYHSALERSPFEVLYGHPPRHFGVSSTAECAVPDLDKWLKERAVISSLLRQHLLRAQQRMKFQVDKKRSDREFATGDWVF</sequence>
<keyword evidence="3" id="KW-0540">Nuclease</keyword>
<dbReference type="InterPro" id="IPR043502">
    <property type="entry name" value="DNA/RNA_pol_sf"/>
</dbReference>
<dbReference type="SUPFAM" id="SSF53098">
    <property type="entry name" value="Ribonuclease H-like"/>
    <property type="match status" value="1"/>
</dbReference>
<dbReference type="GO" id="GO:0016787">
    <property type="term" value="F:hydrolase activity"/>
    <property type="evidence" value="ECO:0007669"/>
    <property type="project" value="UniProtKB-KW"/>
</dbReference>
<dbReference type="Pfam" id="PF17921">
    <property type="entry name" value="Integrase_H2C2"/>
    <property type="match status" value="1"/>
</dbReference>
<evidence type="ECO:0000256" key="5">
    <source>
        <dbReference type="ARBA" id="ARBA00022801"/>
    </source>
</evidence>
<feature type="domain" description="Integrase catalytic" evidence="7">
    <location>
        <begin position="233"/>
        <end position="397"/>
    </location>
</feature>
<keyword evidence="6" id="KW-0695">RNA-directed DNA polymerase</keyword>
<evidence type="ECO:0000256" key="2">
    <source>
        <dbReference type="ARBA" id="ARBA00022695"/>
    </source>
</evidence>
<dbReference type="PANTHER" id="PTHR37984:SF5">
    <property type="entry name" value="PROTEIN NYNRIN-LIKE"/>
    <property type="match status" value="1"/>
</dbReference>
<keyword evidence="5" id="KW-0378">Hydrolase</keyword>
<evidence type="ECO:0000256" key="6">
    <source>
        <dbReference type="ARBA" id="ARBA00022918"/>
    </source>
</evidence>
<dbReference type="Gene3D" id="3.30.420.10">
    <property type="entry name" value="Ribonuclease H-like superfamily/Ribonuclease H"/>
    <property type="match status" value="1"/>
</dbReference>
<dbReference type="SUPFAM" id="SSF56672">
    <property type="entry name" value="DNA/RNA polymerases"/>
    <property type="match status" value="1"/>
</dbReference>
<dbReference type="EMBL" id="AK103816">
    <property type="protein sequence ID" value="BAG96273.1"/>
    <property type="molecule type" value="mRNA"/>
</dbReference>